<dbReference type="GO" id="GO:0046677">
    <property type="term" value="P:response to antibiotic"/>
    <property type="evidence" value="ECO:0007669"/>
    <property type="project" value="TreeGrafter"/>
</dbReference>
<feature type="domain" description="Multidrug resistance protein MdtA-like alpha-helical hairpin" evidence="3">
    <location>
        <begin position="121"/>
        <end position="189"/>
    </location>
</feature>
<accession>A0A2J0Z9B4</accession>
<sequence>MTSTVTRRVLWGAGLSILLSVGGGAAVFFGLPQRFQADAATEAPAAAATPPAVPVSVAKAESRRITTWESFSGRLEAIERVEIRPRVGGAILSAHFREGALVRKGDLLVTIDPEPFAAAVERAEAQVAAAEARVALAKTELERGRKLVTTNAIPQSGVDQRLSVYDEARANLRSAKAALQTARLDLEYTEVRAPISGRVGRLNVTAGNLVSAGSASPVLTTLVSVDPIYASFNASEEVVAAALAKLSASAARTEAIERIPVEVGTSADEGTPITGHIQLINNEVDAATGTIRLRAELANADGRLIPGQFVRIRIGDPQPEEKLVISDRAISSDQDKKFVLVVGADNKVEYRQVTLGPVADGLRIVENGLKPGENIVVNGLQRVRPGVVVAPQPAEQATASIAKP</sequence>
<protein>
    <submittedName>
        <fullName evidence="7">MexE family multidrug efflux RND transporter periplasmic adaptor subunit</fullName>
    </submittedName>
</protein>
<dbReference type="Gene3D" id="2.40.50.100">
    <property type="match status" value="1"/>
</dbReference>
<feature type="domain" description="Multidrug resistance protein MdtA-like beta-barrel" evidence="5">
    <location>
        <begin position="227"/>
        <end position="314"/>
    </location>
</feature>
<comment type="similarity">
    <text evidence="2">Belongs to the membrane fusion protein (MFP) (TC 8.A.1) family.</text>
</comment>
<dbReference type="FunFam" id="2.40.420.20:FF:000001">
    <property type="entry name" value="Efflux RND transporter periplasmic adaptor subunit"/>
    <property type="match status" value="1"/>
</dbReference>
<evidence type="ECO:0000259" key="4">
    <source>
        <dbReference type="Pfam" id="PF25917"/>
    </source>
</evidence>
<comment type="caution">
    <text evidence="7">The sequence shown here is derived from an EMBL/GenBank/DDBJ whole genome shotgun (WGS) entry which is preliminary data.</text>
</comment>
<comment type="subcellular location">
    <subcellularLocation>
        <location evidence="1">Cell envelope</location>
    </subcellularLocation>
</comment>
<dbReference type="GO" id="GO:0022857">
    <property type="term" value="F:transmembrane transporter activity"/>
    <property type="evidence" value="ECO:0007669"/>
    <property type="project" value="InterPro"/>
</dbReference>
<dbReference type="Proteomes" id="UP000231987">
    <property type="component" value="Unassembled WGS sequence"/>
</dbReference>
<dbReference type="Pfam" id="PF25876">
    <property type="entry name" value="HH_MFP_RND"/>
    <property type="match status" value="1"/>
</dbReference>
<proteinExistence type="inferred from homology"/>
<dbReference type="Gene3D" id="1.10.287.470">
    <property type="entry name" value="Helix hairpin bin"/>
    <property type="match status" value="1"/>
</dbReference>
<organism evidence="7 8">
    <name type="scientific">Rhizobium meliloti</name>
    <name type="common">Ensifer meliloti</name>
    <name type="synonym">Sinorhizobium meliloti</name>
    <dbReference type="NCBI Taxonomy" id="382"/>
    <lineage>
        <taxon>Bacteria</taxon>
        <taxon>Pseudomonadati</taxon>
        <taxon>Pseudomonadota</taxon>
        <taxon>Alphaproteobacteria</taxon>
        <taxon>Hyphomicrobiales</taxon>
        <taxon>Rhizobiaceae</taxon>
        <taxon>Sinorhizobium/Ensifer group</taxon>
        <taxon>Sinorhizobium</taxon>
    </lineage>
</organism>
<evidence type="ECO:0000313" key="7">
    <source>
        <dbReference type="EMBL" id="PJR17103.1"/>
    </source>
</evidence>
<dbReference type="Pfam" id="PF25967">
    <property type="entry name" value="RND-MFP_C"/>
    <property type="match status" value="1"/>
</dbReference>
<dbReference type="PANTHER" id="PTHR30158">
    <property type="entry name" value="ACRA/E-RELATED COMPONENT OF DRUG EFFLUX TRANSPORTER"/>
    <property type="match status" value="1"/>
</dbReference>
<evidence type="ECO:0000259" key="6">
    <source>
        <dbReference type="Pfam" id="PF25967"/>
    </source>
</evidence>
<dbReference type="PANTHER" id="PTHR30158:SF10">
    <property type="entry name" value="CATION EFFLUX PUMP"/>
    <property type="match status" value="1"/>
</dbReference>
<feature type="domain" description="Multidrug resistance protein MdtA-like C-terminal permuted SH3" evidence="6">
    <location>
        <begin position="325"/>
        <end position="382"/>
    </location>
</feature>
<reference evidence="7 8" key="1">
    <citation type="submission" date="2017-06" db="EMBL/GenBank/DDBJ databases">
        <title>Ensifer strains isolated from leguminous trees and herbs display diverse denitrification phenotypes with some acting as strong N2O sinks.</title>
        <authorList>
            <person name="Woliy K."/>
            <person name="Mania D."/>
            <person name="Bakken L.R."/>
            <person name="Frostegard A."/>
        </authorList>
    </citation>
    <scope>NUCLEOTIDE SEQUENCE [LARGE SCALE GENOMIC DNA]</scope>
    <source>
        <strain evidence="7 8">AC50a</strain>
    </source>
</reference>
<evidence type="ECO:0000256" key="1">
    <source>
        <dbReference type="ARBA" id="ARBA00004196"/>
    </source>
</evidence>
<evidence type="ECO:0000256" key="2">
    <source>
        <dbReference type="ARBA" id="ARBA00009477"/>
    </source>
</evidence>
<name>A0A2J0Z9B4_RHIML</name>
<dbReference type="InterPro" id="IPR058627">
    <property type="entry name" value="MdtA-like_C"/>
</dbReference>
<dbReference type="Gene3D" id="2.40.30.170">
    <property type="match status" value="1"/>
</dbReference>
<dbReference type="RefSeq" id="WP_018094027.1">
    <property type="nucleotide sequence ID" value="NZ_CP141212.1"/>
</dbReference>
<dbReference type="InterPro" id="IPR058624">
    <property type="entry name" value="MdtA-like_HH"/>
</dbReference>
<dbReference type="GO" id="GO:0005886">
    <property type="term" value="C:plasma membrane"/>
    <property type="evidence" value="ECO:0007669"/>
    <property type="project" value="TreeGrafter"/>
</dbReference>
<evidence type="ECO:0000313" key="8">
    <source>
        <dbReference type="Proteomes" id="UP000231987"/>
    </source>
</evidence>
<dbReference type="InterPro" id="IPR006143">
    <property type="entry name" value="RND_pump_MFP"/>
</dbReference>
<gene>
    <name evidence="7" type="ORF">CEJ86_02690</name>
</gene>
<feature type="domain" description="Multidrug resistance protein MdtA-like barrel-sandwich hybrid" evidence="4">
    <location>
        <begin position="80"/>
        <end position="221"/>
    </location>
</feature>
<dbReference type="Pfam" id="PF25917">
    <property type="entry name" value="BSH_RND"/>
    <property type="match status" value="1"/>
</dbReference>
<dbReference type="EMBL" id="NJGD01000001">
    <property type="protein sequence ID" value="PJR17103.1"/>
    <property type="molecule type" value="Genomic_DNA"/>
</dbReference>
<dbReference type="InterPro" id="IPR058625">
    <property type="entry name" value="MdtA-like_BSH"/>
</dbReference>
<dbReference type="GO" id="GO:0030313">
    <property type="term" value="C:cell envelope"/>
    <property type="evidence" value="ECO:0007669"/>
    <property type="project" value="UniProtKB-SubCell"/>
</dbReference>
<evidence type="ECO:0000259" key="5">
    <source>
        <dbReference type="Pfam" id="PF25944"/>
    </source>
</evidence>
<dbReference type="NCBIfam" id="TIGR01730">
    <property type="entry name" value="RND_mfp"/>
    <property type="match status" value="1"/>
</dbReference>
<dbReference type="SUPFAM" id="SSF111369">
    <property type="entry name" value="HlyD-like secretion proteins"/>
    <property type="match status" value="1"/>
</dbReference>
<evidence type="ECO:0000259" key="3">
    <source>
        <dbReference type="Pfam" id="PF25876"/>
    </source>
</evidence>
<dbReference type="AlphaFoldDB" id="A0A2J0Z9B4"/>
<dbReference type="Pfam" id="PF25944">
    <property type="entry name" value="Beta-barrel_RND"/>
    <property type="match status" value="1"/>
</dbReference>
<dbReference type="Gene3D" id="2.40.420.20">
    <property type="match status" value="1"/>
</dbReference>
<dbReference type="InterPro" id="IPR058626">
    <property type="entry name" value="MdtA-like_b-barrel"/>
</dbReference>